<dbReference type="GO" id="GO:0003677">
    <property type="term" value="F:DNA binding"/>
    <property type="evidence" value="ECO:0007669"/>
    <property type="project" value="UniProtKB-UniRule"/>
</dbReference>
<dbReference type="SUPFAM" id="SSF56349">
    <property type="entry name" value="DNA breaking-rejoining enzymes"/>
    <property type="match status" value="1"/>
</dbReference>
<comment type="function">
    <text evidence="1">Site-specific tyrosine recombinase, which acts by catalyzing the cutting and rejoining of the recombining DNA molecules.</text>
</comment>
<dbReference type="Gene3D" id="1.10.443.10">
    <property type="entry name" value="Intergrase catalytic core"/>
    <property type="match status" value="1"/>
</dbReference>
<evidence type="ECO:0000256" key="5">
    <source>
        <dbReference type="ARBA" id="ARBA00023172"/>
    </source>
</evidence>
<keyword evidence="3" id="KW-0229">DNA integration</keyword>
<name>C9RBE5_AMMDK</name>
<dbReference type="CDD" id="cd01189">
    <property type="entry name" value="INT_ICEBs1_C_like"/>
    <property type="match status" value="1"/>
</dbReference>
<feature type="domain" description="Tyr recombinase" evidence="7">
    <location>
        <begin position="203"/>
        <end position="406"/>
    </location>
</feature>
<dbReference type="InterPro" id="IPR044068">
    <property type="entry name" value="CB"/>
</dbReference>
<comment type="similarity">
    <text evidence="2">Belongs to the 'phage' integrase family.</text>
</comment>
<keyword evidence="10" id="KW-1185">Reference proteome</keyword>
<dbReference type="Pfam" id="PF14659">
    <property type="entry name" value="Phage_int_SAM_3"/>
    <property type="match status" value="1"/>
</dbReference>
<evidence type="ECO:0000259" key="7">
    <source>
        <dbReference type="PROSITE" id="PS51898"/>
    </source>
</evidence>
<dbReference type="EMBL" id="CP001785">
    <property type="protein sequence ID" value="ACX51572.1"/>
    <property type="molecule type" value="Genomic_DNA"/>
</dbReference>
<accession>C9RBE5</accession>
<dbReference type="HOGENOM" id="CLU_027562_17_1_9"/>
<dbReference type="OrthoDB" id="9785687at2"/>
<evidence type="ECO:0000313" key="9">
    <source>
        <dbReference type="EMBL" id="ACX51572.1"/>
    </source>
</evidence>
<dbReference type="RefSeq" id="WP_015738450.1">
    <property type="nucleotide sequence ID" value="NC_013385.1"/>
</dbReference>
<keyword evidence="5" id="KW-0233">DNA recombination</keyword>
<dbReference type="PANTHER" id="PTHR30349:SF91">
    <property type="entry name" value="INTA PROTEIN"/>
    <property type="match status" value="1"/>
</dbReference>
<dbReference type="eggNOG" id="COG4974">
    <property type="taxonomic scope" value="Bacteria"/>
</dbReference>
<evidence type="ECO:0000256" key="4">
    <source>
        <dbReference type="ARBA" id="ARBA00023125"/>
    </source>
</evidence>
<evidence type="ECO:0000256" key="6">
    <source>
        <dbReference type="PROSITE-ProRule" id="PRU01248"/>
    </source>
</evidence>
<dbReference type="PROSITE" id="PS51898">
    <property type="entry name" value="TYR_RECOMBINASE"/>
    <property type="match status" value="1"/>
</dbReference>
<dbReference type="GO" id="GO:0006310">
    <property type="term" value="P:DNA recombination"/>
    <property type="evidence" value="ECO:0007669"/>
    <property type="project" value="UniProtKB-KW"/>
</dbReference>
<organism evidence="9 10">
    <name type="scientific">Ammonifex degensii (strain DSM 10501 / KC4)</name>
    <dbReference type="NCBI Taxonomy" id="429009"/>
    <lineage>
        <taxon>Bacteria</taxon>
        <taxon>Bacillati</taxon>
        <taxon>Bacillota</taxon>
        <taxon>Clostridia</taxon>
        <taxon>Thermoanaerobacterales</taxon>
        <taxon>Thermoanaerobacteraceae</taxon>
        <taxon>Ammonifex</taxon>
    </lineage>
</organism>
<dbReference type="InterPro" id="IPR013762">
    <property type="entry name" value="Integrase-like_cat_sf"/>
</dbReference>
<evidence type="ECO:0000256" key="1">
    <source>
        <dbReference type="ARBA" id="ARBA00003283"/>
    </source>
</evidence>
<dbReference type="KEGG" id="adg:Adeg_0419"/>
<feature type="domain" description="Core-binding (CB)" evidence="8">
    <location>
        <begin position="98"/>
        <end position="181"/>
    </location>
</feature>
<dbReference type="InterPro" id="IPR050090">
    <property type="entry name" value="Tyrosine_recombinase_XerCD"/>
</dbReference>
<evidence type="ECO:0000313" key="10">
    <source>
        <dbReference type="Proteomes" id="UP000002620"/>
    </source>
</evidence>
<gene>
    <name evidence="9" type="ordered locus">Adeg_0419</name>
</gene>
<proteinExistence type="inferred from homology"/>
<evidence type="ECO:0000256" key="2">
    <source>
        <dbReference type="ARBA" id="ARBA00008857"/>
    </source>
</evidence>
<sequence>MPKRRGNGEGTIVLRKTCKACGKVACSSDPKKLKACRHCGAALPKEGIWEARASLGYDADGRPVRKSFYARTREEAVKKLTQALHQASLGVLTAPARLTLGEWLATWLETYKKGKLRPTTLANYETVIRAYILPSLGSVPLRSVTPASLQALYNSLSARGLSARTVRLVHVVLNACLKQAVKNGLLVRNPAEATEPPKLKRRVPVRPLAREEVEAFLKAARGERLYPAFALALKTGLRRGEVLGLKWEDVDLERGVLRVRRSLVEAKDPETGKVRLVFQEPKTEKSRRTVPLTRDVVALLKSHKARQNEEKLYFGEAYEDNGLVFCTELGKPIWPRNFLRAFHSVLKKAGLERHRFHALRHTFATLLLASGEELKNVQELLGHERISTTADVYAEVLEDAKKKAVTRLDAFLKV</sequence>
<dbReference type="GO" id="GO:0015074">
    <property type="term" value="P:DNA integration"/>
    <property type="evidence" value="ECO:0007669"/>
    <property type="project" value="UniProtKB-KW"/>
</dbReference>
<evidence type="ECO:0000259" key="8">
    <source>
        <dbReference type="PROSITE" id="PS51900"/>
    </source>
</evidence>
<dbReference type="PROSITE" id="PS51900">
    <property type="entry name" value="CB"/>
    <property type="match status" value="1"/>
</dbReference>
<dbReference type="Proteomes" id="UP000002620">
    <property type="component" value="Chromosome"/>
</dbReference>
<dbReference type="InterPro" id="IPR010998">
    <property type="entry name" value="Integrase_recombinase_N"/>
</dbReference>
<dbReference type="Pfam" id="PF00589">
    <property type="entry name" value="Phage_integrase"/>
    <property type="match status" value="1"/>
</dbReference>
<dbReference type="STRING" id="429009.Adeg_0419"/>
<dbReference type="InterPro" id="IPR004107">
    <property type="entry name" value="Integrase_SAM-like_N"/>
</dbReference>
<dbReference type="Gene3D" id="1.10.150.130">
    <property type="match status" value="1"/>
</dbReference>
<dbReference type="PANTHER" id="PTHR30349">
    <property type="entry name" value="PHAGE INTEGRASE-RELATED"/>
    <property type="match status" value="1"/>
</dbReference>
<protein>
    <submittedName>
        <fullName evidence="9">Integrase family protein</fullName>
    </submittedName>
</protein>
<reference evidence="9 10" key="1">
    <citation type="submission" date="2009-10" db="EMBL/GenBank/DDBJ databases">
        <title>Complete sequence of chromosome of Ammonifex degensii KC4.</title>
        <authorList>
            <consortium name="US DOE Joint Genome Institute"/>
            <person name="Kerfeld C."/>
            <person name="Goodner B."/>
            <person name="Huber H."/>
            <person name="Stetter K."/>
            <person name="Lucas S."/>
            <person name="Copeland A."/>
            <person name="Lapidus A."/>
            <person name="Glavina del Rio T."/>
            <person name="Dalin E."/>
            <person name="Tice H."/>
            <person name="Bruce D."/>
            <person name="Goodwin L."/>
            <person name="Pitluck S."/>
            <person name="Saunders E."/>
            <person name="Brettin T."/>
            <person name="Detter J.C."/>
            <person name="Han C."/>
            <person name="Larimer F."/>
            <person name="Land M."/>
            <person name="Hauser L."/>
            <person name="Kyrpides N."/>
            <person name="Ovchinnikova G."/>
            <person name="Richardson P."/>
        </authorList>
    </citation>
    <scope>NUCLEOTIDE SEQUENCE [LARGE SCALE GENOMIC DNA]</scope>
    <source>
        <strain evidence="10">DSM 10501 / KC4</strain>
    </source>
</reference>
<keyword evidence="4 6" id="KW-0238">DNA-binding</keyword>
<dbReference type="InterPro" id="IPR002104">
    <property type="entry name" value="Integrase_catalytic"/>
</dbReference>
<dbReference type="AlphaFoldDB" id="C9RBE5"/>
<dbReference type="InterPro" id="IPR011010">
    <property type="entry name" value="DNA_brk_join_enz"/>
</dbReference>
<evidence type="ECO:0000256" key="3">
    <source>
        <dbReference type="ARBA" id="ARBA00022908"/>
    </source>
</evidence>